<dbReference type="EMBL" id="JSZA02000437">
    <property type="protein sequence ID" value="TGN99658.1"/>
    <property type="molecule type" value="Genomic_DNA"/>
</dbReference>
<sequence length="111" mass="13046">MWKPDKKNVSDKEIVGRRVFGKKIFRAPRERGLFVPEIFYDTRLENDLSFDRLGLKKVDKDVVRFLTQQCYQHGDMQNKKFVGWATIKVSDIKKIKVSQSEKLEIQATPSQ</sequence>
<keyword evidence="2" id="KW-1185">Reference proteome</keyword>
<protein>
    <submittedName>
        <fullName evidence="1">Uncharacterized protein</fullName>
    </submittedName>
</protein>
<name>A0A4E0QJE3_9GAMM</name>
<accession>A0A4E0QJE3</accession>
<evidence type="ECO:0000313" key="2">
    <source>
        <dbReference type="Proteomes" id="UP000030428"/>
    </source>
</evidence>
<reference evidence="1 2" key="1">
    <citation type="journal article" date="2016" name="Front. Microbiol.">
        <title>Single-Cell (Meta-)Genomics of a Dimorphic Candidatus Thiomargarita nelsonii Reveals Genomic Plasticity.</title>
        <authorList>
            <person name="Flood B.E."/>
            <person name="Fliss P."/>
            <person name="Jones D.S."/>
            <person name="Dick G.J."/>
            <person name="Jain S."/>
            <person name="Kaster A.K."/>
            <person name="Winkel M."/>
            <person name="Mussmann M."/>
            <person name="Bailey J."/>
        </authorList>
    </citation>
    <scope>NUCLEOTIDE SEQUENCE [LARGE SCALE GENOMIC DNA]</scope>
    <source>
        <strain evidence="1">Hydrate Ridge</strain>
    </source>
</reference>
<dbReference type="Proteomes" id="UP000030428">
    <property type="component" value="Unassembled WGS sequence"/>
</dbReference>
<evidence type="ECO:0000313" key="1">
    <source>
        <dbReference type="EMBL" id="TGN99658.1"/>
    </source>
</evidence>
<organism evidence="1 2">
    <name type="scientific">Candidatus Thiomargarita nelsonii</name>
    <dbReference type="NCBI Taxonomy" id="1003181"/>
    <lineage>
        <taxon>Bacteria</taxon>
        <taxon>Pseudomonadati</taxon>
        <taxon>Pseudomonadota</taxon>
        <taxon>Gammaproteobacteria</taxon>
        <taxon>Thiotrichales</taxon>
        <taxon>Thiotrichaceae</taxon>
        <taxon>Thiomargarita</taxon>
    </lineage>
</organism>
<dbReference type="AlphaFoldDB" id="A0A4E0QJE3"/>
<gene>
    <name evidence="1" type="ORF">PN36_35270</name>
</gene>
<proteinExistence type="predicted"/>
<comment type="caution">
    <text evidence="1">The sequence shown here is derived from an EMBL/GenBank/DDBJ whole genome shotgun (WGS) entry which is preliminary data.</text>
</comment>